<sequence>MKILDVPSAKQLVEKIAEDHGFISERELATLPEAMRQKITRAFNLKDSIIGSGAVTLARNLYSSTARFIFELLQNADDNSYETTREAGGDPYVSFRVYPDRLVLECNEDGFTDENVRAICNLGKSSKKGAQGYIGEKGIGFKSVFIAAWKVEIQSGPLSFYFQHRKKDTGIGMINPIWFDPETTLPDNTTRMTLHFHEDVKQADIVELLRNLQTEILLFLQKLKVINISVYDEHNESPTWTRIVRMKRSDPSSDTAEIRVKEAGSSAKAPGQSVYRFFVVRHEARNLQPNENRQYDAKETEKKAWSNSQVVVAFPLDKNSQPIIQSQELFAFMPVRRVGFNFLIHADFVTQANRQDIVSTSPRNFGLRAAISDAIAKGLASLSAMRSVRYTWMRYLPRQDSLPQDPFWAALVPDIRKSLGKVPILEPHSQETGFRYCMASLKCLRPEHLDQQGKPLVPDIGMAPLYLTRNYKPADSTILMEYGLEYLDDQSIIPRLSALTKSTTWHSRMFDHRDEDWQARLAKLIVKILPIKEYNLILGLPLIPLTSRILRGKHTIGSSLFGSDVYFPEVDGIPVPQDLGIELILPEAAANRDCAILYEKLQAKRLSPQRVYSLIVERHSSSEPLTAESSNNHIRYLYQVFHHLDQKSHQMHKLKIIDHKGQIRLPFLEYIYLPGDERDKYAPSNWATPVETSEGGSIESNMSLIHPSYLKDQPKTNQKLEMSWTGWLNLEMHLPNSLQFLANMVKNDEPETLSDEFRFLVEHRSPKIVSYLCAHWVASYFSEWWLSRPQRIQLLKDCEFVDQSGVKRPLAFTYLPIPSLISRCSSFISDSTVLPYLEVEDPIVEDATLGWEGVGKTFTLGVADDLEFYLKILEAINCGDSGTTESLTSSVTKLYLRIHARCLASDDRQAAQERIREFFNSSYGVLCSPSQENNNETEDVEGGSWANAGDCLWDAPPGFESKEPIGALWQDVLINLDSQDRGSLEQFFRQTVGIRDVESQDLLDELVLHSSSESPSLGVMADIYTKLSEMLTNKEMKGDTVGLKKIKLRFATDPLIFIPSNGKSRWFSTGECLWSIDGEKLGKPCLERHYPDLSAFFVNVLGVRKLDLKLIINELQDIGDKTISVTHAENLLKSLKIYLASHPGEKPRLEDKAMISRVFPARVPGRTQVQLLSAKEEFAIADRQNYLESLQPHITVLKFTVAEAQQLAPVFEWMGLTARNLSKLVDEKTVVEGDDHPLDGELTKDLILKASAFVSIASHFESPLAASSPQSLYSSLRKLRVYSAQDISTKLCVKQNGQEVQIPIGKGVLHIDNSEDGSFKIFITADESTRDFCITSKLPHHLAAALLGCNTSEVSDKVLSVVSSVIHGRPKSMSLILQEKGIPELDQSSLGEPDDKDIEDLDSIPSTSSGELVLLGNSSQSSKGSNHAITYWADDSYTSTSYSSGSSRNKYTEYYNEARELEAYKRLLVRVVEVARQHATPLDSESVFNMNSLTRSLDTSSSYNFAGRDDKEFKYMVGAAGELFIFESLLKLQLPNFDIGAWRSNVRRFVRAHPDYKNIPDTVFYGAGDIIYHDRQGELTKNLIQRGFLDVSWQDSTPEYLILTKTSPSENSDLPFYMTNDQYIKMEEYLSVQRLDGKQKLQACILFRVYGLTSGNIRVKVSTDIDRLRESGELRFVSDGWTVHPQTIDRK</sequence>
<keyword evidence="2" id="KW-1185">Reference proteome</keyword>
<dbReference type="NCBIfam" id="NF047352">
    <property type="entry name" value="P_loop_sacsin"/>
    <property type="match status" value="1"/>
</dbReference>
<reference evidence="1 2" key="1">
    <citation type="submission" date="2019-06" db="EMBL/GenBank/DDBJ databases">
        <authorList>
            <person name="Broberg M."/>
        </authorList>
    </citation>
    <scope>NUCLEOTIDE SEQUENCE [LARGE SCALE GENOMIC DNA]</scope>
</reference>
<dbReference type="PANTHER" id="PTHR32387:SF0">
    <property type="entry name" value="PROTEIN NO VEIN"/>
    <property type="match status" value="1"/>
</dbReference>
<dbReference type="EMBL" id="CABFNS010001079">
    <property type="protein sequence ID" value="VUC37958.1"/>
    <property type="molecule type" value="Genomic_DNA"/>
</dbReference>
<evidence type="ECO:0000313" key="1">
    <source>
        <dbReference type="EMBL" id="VUC37958.1"/>
    </source>
</evidence>
<comment type="caution">
    <text evidence="1">The sequence shown here is derived from an EMBL/GenBank/DDBJ whole genome shotgun (WGS) entry which is preliminary data.</text>
</comment>
<gene>
    <name evidence="1" type="ORF">CLO192961_LOCUS490208</name>
</gene>
<name>A0ABY6V454_BIOOC</name>
<dbReference type="Proteomes" id="UP000766486">
    <property type="component" value="Unassembled WGS sequence"/>
</dbReference>
<evidence type="ECO:0000313" key="2">
    <source>
        <dbReference type="Proteomes" id="UP000766486"/>
    </source>
</evidence>
<evidence type="ECO:0008006" key="3">
    <source>
        <dbReference type="Google" id="ProtNLM"/>
    </source>
</evidence>
<dbReference type="InterPro" id="IPR036890">
    <property type="entry name" value="HATPase_C_sf"/>
</dbReference>
<dbReference type="InterPro" id="IPR052957">
    <property type="entry name" value="Auxin_embryo_med"/>
</dbReference>
<protein>
    <recommendedName>
        <fullName evidence="3">Protein NO VEIN C-terminal domain-containing protein</fullName>
    </recommendedName>
</protein>
<dbReference type="Gene3D" id="3.30.565.10">
    <property type="entry name" value="Histidine kinase-like ATPase, C-terminal domain"/>
    <property type="match status" value="1"/>
</dbReference>
<organism evidence="1 2">
    <name type="scientific">Bionectria ochroleuca</name>
    <name type="common">Gliocladium roseum</name>
    <dbReference type="NCBI Taxonomy" id="29856"/>
    <lineage>
        <taxon>Eukaryota</taxon>
        <taxon>Fungi</taxon>
        <taxon>Dikarya</taxon>
        <taxon>Ascomycota</taxon>
        <taxon>Pezizomycotina</taxon>
        <taxon>Sordariomycetes</taxon>
        <taxon>Hypocreomycetidae</taxon>
        <taxon>Hypocreales</taxon>
        <taxon>Bionectriaceae</taxon>
        <taxon>Clonostachys</taxon>
    </lineage>
</organism>
<accession>A0ABY6V454</accession>
<dbReference type="SUPFAM" id="SSF55874">
    <property type="entry name" value="ATPase domain of HSP90 chaperone/DNA topoisomerase II/histidine kinase"/>
    <property type="match status" value="1"/>
</dbReference>
<dbReference type="PANTHER" id="PTHR32387">
    <property type="entry name" value="WU:FJ29H11"/>
    <property type="match status" value="1"/>
</dbReference>
<proteinExistence type="predicted"/>